<dbReference type="InterPro" id="IPR011990">
    <property type="entry name" value="TPR-like_helical_dom_sf"/>
</dbReference>
<dbReference type="Gene3D" id="1.25.40.10">
    <property type="entry name" value="Tetratricopeptide repeat domain"/>
    <property type="match status" value="2"/>
</dbReference>
<dbReference type="Pfam" id="PF00931">
    <property type="entry name" value="NB-ARC"/>
    <property type="match status" value="1"/>
</dbReference>
<evidence type="ECO:0000256" key="4">
    <source>
        <dbReference type="ARBA" id="ARBA00023163"/>
    </source>
</evidence>
<dbReference type="InterPro" id="IPR002182">
    <property type="entry name" value="NB-ARC"/>
</dbReference>
<dbReference type="InterPro" id="IPR019734">
    <property type="entry name" value="TPR_rpt"/>
</dbReference>
<accession>A0A931ASK4</accession>
<dbReference type="SMART" id="SM01043">
    <property type="entry name" value="BTAD"/>
    <property type="match status" value="1"/>
</dbReference>
<feature type="repeat" description="TPR" evidence="5">
    <location>
        <begin position="856"/>
        <end position="889"/>
    </location>
</feature>
<reference evidence="8" key="1">
    <citation type="submission" date="2020-11" db="EMBL/GenBank/DDBJ databases">
        <title>Whole-genome analyses of Nonomuraea sp. K274.</title>
        <authorList>
            <person name="Veyisoglu A."/>
        </authorList>
    </citation>
    <scope>NUCLEOTIDE SEQUENCE</scope>
    <source>
        <strain evidence="8">K274</strain>
    </source>
</reference>
<comment type="caution">
    <text evidence="8">The sequence shown here is derived from an EMBL/GenBank/DDBJ whole genome shotgun (WGS) entry which is preliminary data.</text>
</comment>
<evidence type="ECO:0000256" key="5">
    <source>
        <dbReference type="PROSITE-ProRule" id="PRU00339"/>
    </source>
</evidence>
<comment type="similarity">
    <text evidence="1">Belongs to the AfsR/DnrI/RedD regulatory family.</text>
</comment>
<evidence type="ECO:0000256" key="1">
    <source>
        <dbReference type="ARBA" id="ARBA00005820"/>
    </source>
</evidence>
<dbReference type="PRINTS" id="PR00364">
    <property type="entry name" value="DISEASERSIST"/>
</dbReference>
<dbReference type="SUPFAM" id="SSF52540">
    <property type="entry name" value="P-loop containing nucleoside triphosphate hydrolases"/>
    <property type="match status" value="1"/>
</dbReference>
<dbReference type="PANTHER" id="PTHR35807:SF1">
    <property type="entry name" value="TRANSCRIPTIONAL REGULATOR REDD"/>
    <property type="match status" value="1"/>
</dbReference>
<evidence type="ECO:0000259" key="7">
    <source>
        <dbReference type="PROSITE" id="PS51755"/>
    </source>
</evidence>
<dbReference type="PANTHER" id="PTHR35807">
    <property type="entry name" value="TRANSCRIPTIONAL REGULATOR REDD-RELATED"/>
    <property type="match status" value="1"/>
</dbReference>
<keyword evidence="9" id="KW-1185">Reference proteome</keyword>
<dbReference type="PROSITE" id="PS51755">
    <property type="entry name" value="OMPR_PHOB"/>
    <property type="match status" value="1"/>
</dbReference>
<keyword evidence="2" id="KW-0805">Transcription regulation</keyword>
<dbReference type="Pfam" id="PF00486">
    <property type="entry name" value="Trans_reg_C"/>
    <property type="match status" value="1"/>
</dbReference>
<sequence>MGDQGDPAVRFEVLGTLRAWLGDTEPALGPVQQRAVLAVLLLHANRPMSREQLIDAVWGASPPAYAVNLVQKHVSALRRVLEPDRSPRAPSRLLLWTDTGYLLAVPAARLDLLVFESEVERARVARAEGNLPLAAEILRGALELWRGPVCAGLAGPLLDTERERIGERRVDVIEDRIDLDLALGRDLELVNELRLLVVRHPWRERLRVLLMLALYRSGRQVEALAAFHEARRHLIDELGIEPGPQLRRVHEQILAADPHLAVPAQAAAVHAPRLPTPAQLPYGMPDFIGRDAELRRLDALCAAGAGGSSRPVVISALGGMAGVGKTALAVNWAHRVRHRFPDGQLYVNLRGFDPTGPAMKPAEAIRGFLDAFAVPPQQIPISLEAQAALYRSLLADQRVLLILDNAESAEQVRPLLPGSPECLVLVTSRDQLSGLVAGEGAQPLVVDMLSPEESRELLARRLGEERVRAEPEAVDEIIDLCGRLPLALAVVAARAATHPDFALSVLAGELRVASGRLDAFHVADRSTDIRSVFSWSLQRLDRSTQRMFRLLGLHPGPAITLYAAASLAGVRPADARAALGELSRANLLTEPAAGRYALHDLLKAYAAELAYEVEGDAPRRAAIFRSCDHYLQTAYPADRLINPFRDAPEVGPPRPGVFPLDVTTPEEAMAWFTAEHAVLVAVVQQATAHELDVCGWQLAWAVATYLDRRGFWHDLEVVQDAALFSAERAGDRLGEALSHRGVARAHSRLARYDDADLHLRSALRLFEELGDEAGQAYTHRSLAAMLEPQSRDVEALGHAQRALELYRAVGHVAGAADCLNAVGWFHIRVGDHEQGLTCCQEALALYEKLDDVGGRAQTWDSLGLAHHRLGDQRQAIGCYEQALQLFRETGDRYNQAATLTRLGDAHEAMGDAAAADRAWRDALAIFTEIQMRHAEAREIHARLNRRRPRVRRAK</sequence>
<dbReference type="SMART" id="SM00028">
    <property type="entry name" value="TPR"/>
    <property type="match status" value="6"/>
</dbReference>
<dbReference type="InterPro" id="IPR027417">
    <property type="entry name" value="P-loop_NTPase"/>
</dbReference>
<name>A0A931ASK4_9ACTN</name>
<dbReference type="EMBL" id="JADOGI010000371">
    <property type="protein sequence ID" value="MBF8194207.1"/>
    <property type="molecule type" value="Genomic_DNA"/>
</dbReference>
<protein>
    <submittedName>
        <fullName evidence="8">Tetratricopeptide repeat protein</fullName>
    </submittedName>
</protein>
<evidence type="ECO:0000313" key="8">
    <source>
        <dbReference type="EMBL" id="MBF8194207.1"/>
    </source>
</evidence>
<dbReference type="GO" id="GO:0003677">
    <property type="term" value="F:DNA binding"/>
    <property type="evidence" value="ECO:0007669"/>
    <property type="project" value="UniProtKB-UniRule"/>
</dbReference>
<dbReference type="CDD" id="cd00383">
    <property type="entry name" value="trans_reg_C"/>
    <property type="match status" value="1"/>
</dbReference>
<evidence type="ECO:0000256" key="3">
    <source>
        <dbReference type="ARBA" id="ARBA00023125"/>
    </source>
</evidence>
<dbReference type="GO" id="GO:0006355">
    <property type="term" value="P:regulation of DNA-templated transcription"/>
    <property type="evidence" value="ECO:0007669"/>
    <property type="project" value="InterPro"/>
</dbReference>
<keyword evidence="5" id="KW-0802">TPR repeat</keyword>
<dbReference type="AlphaFoldDB" id="A0A931ASK4"/>
<evidence type="ECO:0000256" key="2">
    <source>
        <dbReference type="ARBA" id="ARBA00023015"/>
    </source>
</evidence>
<dbReference type="Proteomes" id="UP000605361">
    <property type="component" value="Unassembled WGS sequence"/>
</dbReference>
<dbReference type="Gene3D" id="1.10.10.10">
    <property type="entry name" value="Winged helix-like DNA-binding domain superfamily/Winged helix DNA-binding domain"/>
    <property type="match status" value="1"/>
</dbReference>
<dbReference type="RefSeq" id="WP_195903040.1">
    <property type="nucleotide sequence ID" value="NZ_JADOGI010000371.1"/>
</dbReference>
<dbReference type="SUPFAM" id="SSF48452">
    <property type="entry name" value="TPR-like"/>
    <property type="match status" value="3"/>
</dbReference>
<dbReference type="SUPFAM" id="SSF46894">
    <property type="entry name" value="C-terminal effector domain of the bipartite response regulators"/>
    <property type="match status" value="1"/>
</dbReference>
<evidence type="ECO:0000256" key="6">
    <source>
        <dbReference type="PROSITE-ProRule" id="PRU01091"/>
    </source>
</evidence>
<proteinExistence type="inferred from homology"/>
<dbReference type="CDD" id="cd15831">
    <property type="entry name" value="BTAD"/>
    <property type="match status" value="1"/>
</dbReference>
<dbReference type="InterPro" id="IPR001867">
    <property type="entry name" value="OmpR/PhoB-type_DNA-bd"/>
</dbReference>
<dbReference type="GO" id="GO:0000160">
    <property type="term" value="P:phosphorelay signal transduction system"/>
    <property type="evidence" value="ECO:0007669"/>
    <property type="project" value="InterPro"/>
</dbReference>
<organism evidence="8 9">
    <name type="scientific">Nonomuraea cypriaca</name>
    <dbReference type="NCBI Taxonomy" id="1187855"/>
    <lineage>
        <taxon>Bacteria</taxon>
        <taxon>Bacillati</taxon>
        <taxon>Actinomycetota</taxon>
        <taxon>Actinomycetes</taxon>
        <taxon>Streptosporangiales</taxon>
        <taxon>Streptosporangiaceae</taxon>
        <taxon>Nonomuraea</taxon>
    </lineage>
</organism>
<keyword evidence="3 6" id="KW-0238">DNA-binding</keyword>
<dbReference type="Pfam" id="PF13424">
    <property type="entry name" value="TPR_12"/>
    <property type="match status" value="1"/>
</dbReference>
<feature type="domain" description="OmpR/PhoB-type" evidence="7">
    <location>
        <begin position="1"/>
        <end position="105"/>
    </location>
</feature>
<dbReference type="PROSITE" id="PS50005">
    <property type="entry name" value="TPR"/>
    <property type="match status" value="1"/>
</dbReference>
<dbReference type="InterPro" id="IPR036388">
    <property type="entry name" value="WH-like_DNA-bd_sf"/>
</dbReference>
<feature type="DNA-binding region" description="OmpR/PhoB-type" evidence="6">
    <location>
        <begin position="1"/>
        <end position="105"/>
    </location>
</feature>
<dbReference type="GO" id="GO:0043531">
    <property type="term" value="F:ADP binding"/>
    <property type="evidence" value="ECO:0007669"/>
    <property type="project" value="InterPro"/>
</dbReference>
<dbReference type="InterPro" id="IPR005158">
    <property type="entry name" value="BTAD"/>
</dbReference>
<dbReference type="Pfam" id="PF03704">
    <property type="entry name" value="BTAD"/>
    <property type="match status" value="1"/>
</dbReference>
<keyword evidence="4" id="KW-0804">Transcription</keyword>
<dbReference type="InterPro" id="IPR016032">
    <property type="entry name" value="Sig_transdc_resp-reg_C-effctor"/>
</dbReference>
<gene>
    <name evidence="8" type="ORF">ITP53_52775</name>
</gene>
<dbReference type="InterPro" id="IPR051677">
    <property type="entry name" value="AfsR-DnrI-RedD_regulator"/>
</dbReference>
<evidence type="ECO:0000313" key="9">
    <source>
        <dbReference type="Proteomes" id="UP000605361"/>
    </source>
</evidence>
<dbReference type="SMART" id="SM00862">
    <property type="entry name" value="Trans_reg_C"/>
    <property type="match status" value="1"/>
</dbReference>
<dbReference type="Gene3D" id="3.40.50.300">
    <property type="entry name" value="P-loop containing nucleotide triphosphate hydrolases"/>
    <property type="match status" value="1"/>
</dbReference>